<evidence type="ECO:0000256" key="4">
    <source>
        <dbReference type="ARBA" id="ARBA00022729"/>
    </source>
</evidence>
<keyword evidence="5 8" id="KW-0378">Hydrolase</keyword>
<dbReference type="FunFam" id="3.20.20.70:FF:000202">
    <property type="entry name" value="Alpha-galactosidase"/>
    <property type="match status" value="1"/>
</dbReference>
<evidence type="ECO:0000313" key="10">
    <source>
        <dbReference type="EMBL" id="CAJ1947217.1"/>
    </source>
</evidence>
<dbReference type="InterPro" id="IPR017853">
    <property type="entry name" value="GH"/>
</dbReference>
<dbReference type="InterPro" id="IPR000111">
    <property type="entry name" value="Glyco_hydro_27/36_CS"/>
</dbReference>
<dbReference type="InterPro" id="IPR013780">
    <property type="entry name" value="Glyco_hydro_b"/>
</dbReference>
<evidence type="ECO:0000256" key="5">
    <source>
        <dbReference type="ARBA" id="ARBA00022801"/>
    </source>
</evidence>
<evidence type="ECO:0000256" key="6">
    <source>
        <dbReference type="ARBA" id="ARBA00023157"/>
    </source>
</evidence>
<dbReference type="PANTHER" id="PTHR11452:SF33">
    <property type="entry name" value="ALPHA-GALACTOSIDASE 2"/>
    <property type="match status" value="1"/>
</dbReference>
<dbReference type="Gene3D" id="3.20.20.70">
    <property type="entry name" value="Aldolase class I"/>
    <property type="match status" value="1"/>
</dbReference>
<dbReference type="SUPFAM" id="SSF51445">
    <property type="entry name" value="(Trans)glycosidases"/>
    <property type="match status" value="1"/>
</dbReference>
<comment type="similarity">
    <text evidence="2 8">Belongs to the glycosyl hydrolase 27 family.</text>
</comment>
<evidence type="ECO:0000313" key="11">
    <source>
        <dbReference type="Proteomes" id="UP001295423"/>
    </source>
</evidence>
<dbReference type="InterPro" id="IPR002241">
    <property type="entry name" value="Glyco_hydro_27"/>
</dbReference>
<reference evidence="10" key="1">
    <citation type="submission" date="2023-08" db="EMBL/GenBank/DDBJ databases">
        <authorList>
            <person name="Audoor S."/>
            <person name="Bilcke G."/>
        </authorList>
    </citation>
    <scope>NUCLEOTIDE SEQUENCE</scope>
</reference>
<dbReference type="GO" id="GO:0004557">
    <property type="term" value="F:alpha-galactosidase activity"/>
    <property type="evidence" value="ECO:0007669"/>
    <property type="project" value="UniProtKB-EC"/>
</dbReference>
<dbReference type="PANTHER" id="PTHR11452">
    <property type="entry name" value="ALPHA-GALACTOSIDASE/ALPHA-N-ACETYLGALACTOSAMINIDASE"/>
    <property type="match status" value="1"/>
</dbReference>
<dbReference type="InterPro" id="IPR041233">
    <property type="entry name" value="Melibiase_C"/>
</dbReference>
<accession>A0AAD2JGQ6</accession>
<dbReference type="InterPro" id="IPR013785">
    <property type="entry name" value="Aldolase_TIM"/>
</dbReference>
<evidence type="ECO:0000256" key="8">
    <source>
        <dbReference type="RuleBase" id="RU361168"/>
    </source>
</evidence>
<keyword evidence="7 8" id="KW-0326">Glycosidase</keyword>
<evidence type="ECO:0000256" key="1">
    <source>
        <dbReference type="ARBA" id="ARBA00001255"/>
    </source>
</evidence>
<dbReference type="GO" id="GO:0005995">
    <property type="term" value="P:melibiose catabolic process"/>
    <property type="evidence" value="ECO:0007669"/>
    <property type="project" value="UniProtKB-ARBA"/>
</dbReference>
<name>A0AAD2JGQ6_9STRA</name>
<dbReference type="CDD" id="cd14792">
    <property type="entry name" value="GH27"/>
    <property type="match status" value="1"/>
</dbReference>
<dbReference type="SUPFAM" id="SSF51011">
    <property type="entry name" value="Glycosyl hydrolase domain"/>
    <property type="match status" value="1"/>
</dbReference>
<keyword evidence="4" id="KW-0732">Signal</keyword>
<dbReference type="Pfam" id="PF17801">
    <property type="entry name" value="Melibiase_C"/>
    <property type="match status" value="1"/>
</dbReference>
<keyword evidence="11" id="KW-1185">Reference proteome</keyword>
<dbReference type="Gene3D" id="2.60.40.1180">
    <property type="entry name" value="Golgi alpha-mannosidase II"/>
    <property type="match status" value="1"/>
</dbReference>
<evidence type="ECO:0000256" key="7">
    <source>
        <dbReference type="ARBA" id="ARBA00023295"/>
    </source>
</evidence>
<feature type="domain" description="Alpha galactosidase C-terminal" evidence="9">
    <location>
        <begin position="324"/>
        <end position="398"/>
    </location>
</feature>
<dbReference type="PRINTS" id="PR00740">
    <property type="entry name" value="GLHYDRLASE27"/>
</dbReference>
<gene>
    <name evidence="10" type="ORF">CYCCA115_LOCUS11036</name>
</gene>
<comment type="catalytic activity">
    <reaction evidence="1 8">
        <text>Hydrolysis of terminal, non-reducing alpha-D-galactose residues in alpha-D-galactosides, including galactose oligosaccharides, galactomannans and galactolipids.</text>
        <dbReference type="EC" id="3.2.1.22"/>
    </reaction>
</comment>
<evidence type="ECO:0000259" key="9">
    <source>
        <dbReference type="Pfam" id="PF17801"/>
    </source>
</evidence>
<dbReference type="EMBL" id="CAKOGP040001725">
    <property type="protein sequence ID" value="CAJ1947217.1"/>
    <property type="molecule type" value="Genomic_DNA"/>
</dbReference>
<dbReference type="PROSITE" id="PS00512">
    <property type="entry name" value="ALPHA_GALACTOSIDASE"/>
    <property type="match status" value="1"/>
</dbReference>
<organism evidence="10 11">
    <name type="scientific">Cylindrotheca closterium</name>
    <dbReference type="NCBI Taxonomy" id="2856"/>
    <lineage>
        <taxon>Eukaryota</taxon>
        <taxon>Sar</taxon>
        <taxon>Stramenopiles</taxon>
        <taxon>Ochrophyta</taxon>
        <taxon>Bacillariophyta</taxon>
        <taxon>Bacillariophyceae</taxon>
        <taxon>Bacillariophycidae</taxon>
        <taxon>Bacillariales</taxon>
        <taxon>Bacillariaceae</taxon>
        <taxon>Cylindrotheca</taxon>
    </lineage>
</organism>
<dbReference type="AlphaFoldDB" id="A0AAD2JGQ6"/>
<dbReference type="Proteomes" id="UP001295423">
    <property type="component" value="Unassembled WGS sequence"/>
</dbReference>
<sequence length="405" mass="45503">MDNGLGLTPPMGWNSWNRFACNIQEDLIKDTVQAAKSLGLDRLGYVYINLDDCWQKSRNKYGYIVEDKKAFPSGIPALAEYIHDQGMKFGLYSDAGLFTCQKRPGSLKYEAQDAATYKEWKIDYLKYDNCWSTLEPVQHRYQTMHDALNKTGHSIFFSMCEWGVQDPATWAPSIGNSWRTTGDINPTWKSWTSILDANDKWWQQAGPGGWNDPDMLEVDNGRMTFAEQKAHFTMWCLIKAPLLLGMDLRKISKAGLEIISNEGLIQWNQDTLGVQGHRVYQEKVESTAVSPSSSPLLRQRRLDGSMVQTITESESELEGGGGDGLIEVWAGPLANGNYAVVLFNRGRKPHSITADWKDIGLPSAQAMKATDVWKKQSIGTFASNYTAMVEPHDVIAIQLEPAFLE</sequence>
<dbReference type="Pfam" id="PF16499">
    <property type="entry name" value="Melibiase_2"/>
    <property type="match status" value="1"/>
</dbReference>
<protein>
    <recommendedName>
        <fullName evidence="3 8">Alpha-galactosidase</fullName>
        <ecNumber evidence="3 8">3.2.1.22</ecNumber>
    </recommendedName>
    <alternativeName>
        <fullName evidence="8">Melibiase</fullName>
    </alternativeName>
</protein>
<evidence type="ECO:0000256" key="3">
    <source>
        <dbReference type="ARBA" id="ARBA00012755"/>
    </source>
</evidence>
<dbReference type="EC" id="3.2.1.22" evidence="3 8"/>
<evidence type="ECO:0000256" key="2">
    <source>
        <dbReference type="ARBA" id="ARBA00009743"/>
    </source>
</evidence>
<dbReference type="FunFam" id="2.60.40.1180:FF:000008">
    <property type="entry name" value="Alpha-galactosidase"/>
    <property type="match status" value="1"/>
</dbReference>
<proteinExistence type="inferred from homology"/>
<keyword evidence="6 8" id="KW-1015">Disulfide bond</keyword>
<comment type="caution">
    <text evidence="10">The sequence shown here is derived from an EMBL/GenBank/DDBJ whole genome shotgun (WGS) entry which is preliminary data.</text>
</comment>